<keyword evidence="1" id="KW-0614">Plasmid</keyword>
<organism evidence="1 2">
    <name type="scientific">Ensifer adhaerens</name>
    <name type="common">Sinorhizobium morelense</name>
    <dbReference type="NCBI Taxonomy" id="106592"/>
    <lineage>
        <taxon>Bacteria</taxon>
        <taxon>Pseudomonadati</taxon>
        <taxon>Pseudomonadota</taxon>
        <taxon>Alphaproteobacteria</taxon>
        <taxon>Hyphomicrobiales</taxon>
        <taxon>Rhizobiaceae</taxon>
        <taxon>Sinorhizobium/Ensifer group</taxon>
        <taxon>Ensifer</taxon>
    </lineage>
</organism>
<evidence type="ECO:0000313" key="1">
    <source>
        <dbReference type="EMBL" id="WFP95236.1"/>
    </source>
</evidence>
<keyword evidence="2" id="KW-1185">Reference proteome</keyword>
<name>A0ABY8HSY1_ENSAD</name>
<proteinExistence type="predicted"/>
<protein>
    <submittedName>
        <fullName evidence="1">Uncharacterized protein</fullName>
    </submittedName>
</protein>
<reference evidence="1 2" key="1">
    <citation type="submission" date="2023-03" db="EMBL/GenBank/DDBJ databases">
        <title>Comparative genome and transcriptome analysis combination mining strategies for increasing vitamin B12 production of Ensifer adhaerens strain.</title>
        <authorList>
            <person name="Yongheng L."/>
        </authorList>
    </citation>
    <scope>NUCLEOTIDE SEQUENCE [LARGE SCALE GENOMIC DNA]</scope>
    <source>
        <strain evidence="1 2">Casida A-T305</strain>
        <plasmid evidence="1 2">unnamedB</plasmid>
    </source>
</reference>
<dbReference type="GeneID" id="29522229"/>
<gene>
    <name evidence="1" type="ORF">P4B07_29770</name>
</gene>
<dbReference type="RefSeq" id="WP_034798614.1">
    <property type="nucleotide sequence ID" value="NZ_CP015882.1"/>
</dbReference>
<geneLocation type="plasmid" evidence="1 2">
    <name>unnamedB</name>
</geneLocation>
<evidence type="ECO:0000313" key="2">
    <source>
        <dbReference type="Proteomes" id="UP001214094"/>
    </source>
</evidence>
<accession>A0ABY8HSY1</accession>
<dbReference type="Proteomes" id="UP001214094">
    <property type="component" value="Plasmid unnamedB"/>
</dbReference>
<sequence length="144" mass="16436">MRAAATAWGDVLQVRKREDNELLWARASANVARAVSDLFHYLLVEDGGEITERVREVASNAIHLFEEVIDVMRRVPNDYAATLQDVPTIHANVRSYGSAIQLLQEAREVFQETEMPLALVRAKKCLEKSQPHKHHQVRPRKADR</sequence>
<dbReference type="EMBL" id="CP121310">
    <property type="protein sequence ID" value="WFP95236.1"/>
    <property type="molecule type" value="Genomic_DNA"/>
</dbReference>